<dbReference type="AlphaFoldDB" id="A0AA38VQ24"/>
<dbReference type="FunFam" id="3.40.50.720:FF:000084">
    <property type="entry name" value="Short-chain dehydrogenase reductase"/>
    <property type="match status" value="1"/>
</dbReference>
<dbReference type="PROSITE" id="PS00061">
    <property type="entry name" value="ADH_SHORT"/>
    <property type="match status" value="1"/>
</dbReference>
<dbReference type="GO" id="GO:0016616">
    <property type="term" value="F:oxidoreductase activity, acting on the CH-OH group of donors, NAD or NADP as acceptor"/>
    <property type="evidence" value="ECO:0007669"/>
    <property type="project" value="TreeGrafter"/>
</dbReference>
<dbReference type="Proteomes" id="UP001174694">
    <property type="component" value="Unassembled WGS sequence"/>
</dbReference>
<gene>
    <name evidence="4" type="ORF">NKR23_g5881</name>
</gene>
<name>A0AA38VQ24_9PEZI</name>
<dbReference type="GO" id="GO:0048038">
    <property type="term" value="F:quinone binding"/>
    <property type="evidence" value="ECO:0007669"/>
    <property type="project" value="TreeGrafter"/>
</dbReference>
<organism evidence="4 5">
    <name type="scientific">Pleurostoma richardsiae</name>
    <dbReference type="NCBI Taxonomy" id="41990"/>
    <lineage>
        <taxon>Eukaryota</taxon>
        <taxon>Fungi</taxon>
        <taxon>Dikarya</taxon>
        <taxon>Ascomycota</taxon>
        <taxon>Pezizomycotina</taxon>
        <taxon>Sordariomycetes</taxon>
        <taxon>Sordariomycetidae</taxon>
        <taxon>Calosphaeriales</taxon>
        <taxon>Pleurostomataceae</taxon>
        <taxon>Pleurostoma</taxon>
    </lineage>
</organism>
<dbReference type="InterPro" id="IPR002347">
    <property type="entry name" value="SDR_fam"/>
</dbReference>
<dbReference type="EMBL" id="JANBVO010000016">
    <property type="protein sequence ID" value="KAJ9144523.1"/>
    <property type="molecule type" value="Genomic_DNA"/>
</dbReference>
<dbReference type="SUPFAM" id="SSF51735">
    <property type="entry name" value="NAD(P)-binding Rossmann-fold domains"/>
    <property type="match status" value="1"/>
</dbReference>
<dbReference type="CDD" id="cd05233">
    <property type="entry name" value="SDR_c"/>
    <property type="match status" value="1"/>
</dbReference>
<evidence type="ECO:0000313" key="5">
    <source>
        <dbReference type="Proteomes" id="UP001174694"/>
    </source>
</evidence>
<dbReference type="InterPro" id="IPR020904">
    <property type="entry name" value="Sc_DH/Rdtase_CS"/>
</dbReference>
<comment type="similarity">
    <text evidence="1 3">Belongs to the short-chain dehydrogenases/reductases (SDR) family.</text>
</comment>
<evidence type="ECO:0000256" key="3">
    <source>
        <dbReference type="RuleBase" id="RU000363"/>
    </source>
</evidence>
<proteinExistence type="inferred from homology"/>
<dbReference type="Pfam" id="PF00106">
    <property type="entry name" value="adh_short"/>
    <property type="match status" value="1"/>
</dbReference>
<dbReference type="PANTHER" id="PTHR42760">
    <property type="entry name" value="SHORT-CHAIN DEHYDROGENASES/REDUCTASES FAMILY MEMBER"/>
    <property type="match status" value="1"/>
</dbReference>
<dbReference type="InterPro" id="IPR036291">
    <property type="entry name" value="NAD(P)-bd_dom_sf"/>
</dbReference>
<dbReference type="GO" id="GO:0006633">
    <property type="term" value="P:fatty acid biosynthetic process"/>
    <property type="evidence" value="ECO:0007669"/>
    <property type="project" value="TreeGrafter"/>
</dbReference>
<protein>
    <submittedName>
        <fullName evidence="4">Short-chain dehydrogenase reductase sdr</fullName>
    </submittedName>
</protein>
<dbReference type="PRINTS" id="PR00081">
    <property type="entry name" value="GDHRDH"/>
</dbReference>
<evidence type="ECO:0000256" key="1">
    <source>
        <dbReference type="ARBA" id="ARBA00006484"/>
    </source>
</evidence>
<dbReference type="PRINTS" id="PR00080">
    <property type="entry name" value="SDRFAMILY"/>
</dbReference>
<keyword evidence="2" id="KW-0521">NADP</keyword>
<dbReference type="PANTHER" id="PTHR42760:SF127">
    <property type="entry name" value="3-KETOACYL-ACYL CARRIER PROTEIN REDUCTASE-RELATED"/>
    <property type="match status" value="1"/>
</dbReference>
<reference evidence="4" key="1">
    <citation type="submission" date="2022-07" db="EMBL/GenBank/DDBJ databases">
        <title>Fungi with potential for degradation of polypropylene.</title>
        <authorList>
            <person name="Gostincar C."/>
        </authorList>
    </citation>
    <scope>NUCLEOTIDE SEQUENCE</scope>
    <source>
        <strain evidence="4">EXF-13308</strain>
    </source>
</reference>
<keyword evidence="5" id="KW-1185">Reference proteome</keyword>
<dbReference type="Gene3D" id="3.40.50.720">
    <property type="entry name" value="NAD(P)-binding Rossmann-like Domain"/>
    <property type="match status" value="1"/>
</dbReference>
<comment type="caution">
    <text evidence="4">The sequence shown here is derived from an EMBL/GenBank/DDBJ whole genome shotgun (WGS) entry which is preliminary data.</text>
</comment>
<evidence type="ECO:0000256" key="2">
    <source>
        <dbReference type="ARBA" id="ARBA00022857"/>
    </source>
</evidence>
<sequence>MAATTARSVIVTGAAAGLGRAIATEFLNQGSQVSLVDISSDRLQATARELSSLGRCIAIEADVASESSASAIFGRSISEFGQVDALVNCAGIMDRFQGAGEHDVPLWHKVLGINLTGPFLLTRLAVQEFLREGRKDNLKGGSIVNIASIAGLRGGGSGSAYTASKWGLVGLTKNTAAIYAKQGIRCNAVCPGGMVTSITEGLDVSRMGLAWDMTAKLSEFSPGPSDINRLGRLISFLCSEDGQDISGVAIPIDGGWSAV</sequence>
<accession>A0AA38VQ24</accession>
<evidence type="ECO:0000313" key="4">
    <source>
        <dbReference type="EMBL" id="KAJ9144523.1"/>
    </source>
</evidence>